<keyword evidence="2" id="KW-1185">Reference proteome</keyword>
<proteinExistence type="predicted"/>
<reference evidence="2" key="1">
    <citation type="journal article" date="2012" name="MBio">
        <title>Comparative genome analysis of Trichophyton rubrum and related dermatophytes reveals candidate genes involved in infection.</title>
        <authorList>
            <person name="Martinez D.A."/>
            <person name="Oliver B.G."/>
            <person name="Graeser Y."/>
            <person name="Goldberg J.M."/>
            <person name="Li W."/>
            <person name="Martinez-Rossi N.M."/>
            <person name="Monod M."/>
            <person name="Shelest E."/>
            <person name="Barton R.C."/>
            <person name="Birch E."/>
            <person name="Brakhage A.A."/>
            <person name="Chen Z."/>
            <person name="Gurr S.J."/>
            <person name="Heiman D."/>
            <person name="Heitman J."/>
            <person name="Kosti I."/>
            <person name="Rossi A."/>
            <person name="Saif S."/>
            <person name="Samalova M."/>
            <person name="Saunders C.W."/>
            <person name="Shea T."/>
            <person name="Summerbell R.C."/>
            <person name="Xu J."/>
            <person name="Young S."/>
            <person name="Zeng Q."/>
            <person name="Birren B.W."/>
            <person name="Cuomo C.A."/>
            <person name="White T.C."/>
        </authorList>
    </citation>
    <scope>NUCLEOTIDE SEQUENCE [LARGE SCALE GENOMIC DNA]</scope>
    <source>
        <strain evidence="2">ATCC MYA-4604 / CBS 118893</strain>
    </source>
</reference>
<dbReference type="RefSeq" id="XP_003169037.1">
    <property type="nucleotide sequence ID" value="XM_003168989.1"/>
</dbReference>
<sequence length="282" mass="32054">MADLNKNIPEPVDSPLLIGLPDRTPQVKYTNMEDISFLVDRRVRLCCLDDSQSPFIIVVNIPPTILQDFDTIYPDKGPRILANLQDKVLVIEVMVTKAHEIAARMLEMCIERQLEKMNLEYEILASGAGRATSSTFVKEPDGSFTLQHHDWPILAIESGVYESETKLKMDARGWLESASSETKIVITIKIDRHSPQIDFKKWEHSISTPNRTTRSSHQPAEVTEAIHARYYNDVTDITGDMTIQFEKIAGRKPNNANEHDIVITKSDFESISKMVWLGQKFL</sequence>
<name>E4V6E4_ARTGP</name>
<dbReference type="OrthoDB" id="4169385at2759"/>
<dbReference type="EMBL" id="DS989831">
    <property type="protein sequence ID" value="EFQ96660.1"/>
    <property type="molecule type" value="Genomic_DNA"/>
</dbReference>
<gene>
    <name evidence="1" type="ORF">MGYG_08583</name>
</gene>
<accession>E4V6E4</accession>
<dbReference type="VEuPathDB" id="FungiDB:MGYG_08583"/>
<dbReference type="InParanoid" id="E4V6E4"/>
<dbReference type="eggNOG" id="ENOG502T6QT">
    <property type="taxonomic scope" value="Eukaryota"/>
</dbReference>
<evidence type="ECO:0000313" key="1">
    <source>
        <dbReference type="EMBL" id="EFQ96660.1"/>
    </source>
</evidence>
<dbReference type="OMA" id="KKWEHSI"/>
<evidence type="ECO:0000313" key="2">
    <source>
        <dbReference type="Proteomes" id="UP000002669"/>
    </source>
</evidence>
<dbReference type="HOGENOM" id="CLU_058490_3_1_1"/>
<dbReference type="Proteomes" id="UP000002669">
    <property type="component" value="Unassembled WGS sequence"/>
</dbReference>
<dbReference type="AlphaFoldDB" id="E4V6E4"/>
<protein>
    <submittedName>
        <fullName evidence="1">Uncharacterized protein</fullName>
    </submittedName>
</protein>
<dbReference type="GeneID" id="10024489"/>
<organism evidence="2">
    <name type="scientific">Arthroderma gypseum (strain ATCC MYA-4604 / CBS 118893)</name>
    <name type="common">Microsporum gypseum</name>
    <dbReference type="NCBI Taxonomy" id="535722"/>
    <lineage>
        <taxon>Eukaryota</taxon>
        <taxon>Fungi</taxon>
        <taxon>Dikarya</taxon>
        <taxon>Ascomycota</taxon>
        <taxon>Pezizomycotina</taxon>
        <taxon>Eurotiomycetes</taxon>
        <taxon>Eurotiomycetidae</taxon>
        <taxon>Onygenales</taxon>
        <taxon>Arthrodermataceae</taxon>
        <taxon>Nannizzia</taxon>
    </lineage>
</organism>